<gene>
    <name evidence="5 6" type="primary">scpB</name>
    <name evidence="6" type="ORF">IRY55_01620</name>
</gene>
<keyword evidence="2 5" id="KW-0132">Cell division</keyword>
<protein>
    <recommendedName>
        <fullName evidence="5">Segregation and condensation protein B</fullName>
    </recommendedName>
</protein>
<evidence type="ECO:0000256" key="1">
    <source>
        <dbReference type="ARBA" id="ARBA00022490"/>
    </source>
</evidence>
<dbReference type="EMBL" id="JADKPV010000001">
    <property type="protein sequence ID" value="MBF4500046.1"/>
    <property type="molecule type" value="Genomic_DNA"/>
</dbReference>
<comment type="subunit">
    <text evidence="5">Homodimer. Homodimerization may be required to stabilize the binding of ScpA to the Smc head domains. Component of a cohesin-like complex composed of ScpA, ScpB and the Smc homodimer, in which ScpA and ScpB bind to the head domain of Smc. The presence of the three proteins is required for the association of the complex with DNA.</text>
</comment>
<reference evidence="6" key="1">
    <citation type="submission" date="2020-11" db="EMBL/GenBank/DDBJ databases">
        <title>Multidrug resistant novel bacterium Savagea serpentis sp. nov., isolated from the scats of a vine snake (Ahaetulla nasuta).</title>
        <authorList>
            <person name="Venkata Ramana V."/>
            <person name="Vikas Patil S."/>
            <person name="Yogita Lugani V."/>
        </authorList>
    </citation>
    <scope>NUCLEOTIDE SEQUENCE</scope>
    <source>
        <strain evidence="6">SN6</strain>
    </source>
</reference>
<evidence type="ECO:0000313" key="7">
    <source>
        <dbReference type="Proteomes" id="UP000622653"/>
    </source>
</evidence>
<keyword evidence="1 5" id="KW-0963">Cytoplasm</keyword>
<evidence type="ECO:0000313" key="6">
    <source>
        <dbReference type="EMBL" id="MBF4500046.1"/>
    </source>
</evidence>
<comment type="caution">
    <text evidence="6">The sequence shown here is derived from an EMBL/GenBank/DDBJ whole genome shotgun (WGS) entry which is preliminary data.</text>
</comment>
<dbReference type="AlphaFoldDB" id="A0A8J7GAV3"/>
<dbReference type="Pfam" id="PF04079">
    <property type="entry name" value="SMC_ScpB"/>
    <property type="match status" value="1"/>
</dbReference>
<dbReference type="Proteomes" id="UP000622653">
    <property type="component" value="Unassembled WGS sequence"/>
</dbReference>
<evidence type="ECO:0000256" key="3">
    <source>
        <dbReference type="ARBA" id="ARBA00022829"/>
    </source>
</evidence>
<dbReference type="GO" id="GO:0051301">
    <property type="term" value="P:cell division"/>
    <property type="evidence" value="ECO:0007669"/>
    <property type="project" value="UniProtKB-KW"/>
</dbReference>
<dbReference type="InterPro" id="IPR036388">
    <property type="entry name" value="WH-like_DNA-bd_sf"/>
</dbReference>
<dbReference type="SUPFAM" id="SSF46785">
    <property type="entry name" value="Winged helix' DNA-binding domain"/>
    <property type="match status" value="2"/>
</dbReference>
<comment type="subcellular location">
    <subcellularLocation>
        <location evidence="5">Cytoplasm</location>
    </subcellularLocation>
    <text evidence="5">Associated with two foci at the outer edges of the nucleoid region in young cells, and at four foci within both cell halves in older cells.</text>
</comment>
<comment type="similarity">
    <text evidence="5">Belongs to the ScpB family.</text>
</comment>
<evidence type="ECO:0000256" key="5">
    <source>
        <dbReference type="HAMAP-Rule" id="MF_01804"/>
    </source>
</evidence>
<dbReference type="GO" id="GO:0005737">
    <property type="term" value="C:cytoplasm"/>
    <property type="evidence" value="ECO:0007669"/>
    <property type="project" value="UniProtKB-SubCell"/>
</dbReference>
<dbReference type="PIRSF" id="PIRSF019345">
    <property type="entry name" value="ScpB"/>
    <property type="match status" value="1"/>
</dbReference>
<dbReference type="HAMAP" id="MF_01804">
    <property type="entry name" value="ScpB"/>
    <property type="match status" value="1"/>
</dbReference>
<dbReference type="GO" id="GO:0051304">
    <property type="term" value="P:chromosome separation"/>
    <property type="evidence" value="ECO:0007669"/>
    <property type="project" value="InterPro"/>
</dbReference>
<dbReference type="GO" id="GO:0006260">
    <property type="term" value="P:DNA replication"/>
    <property type="evidence" value="ECO:0007669"/>
    <property type="project" value="UniProtKB-UniRule"/>
</dbReference>
<evidence type="ECO:0000256" key="4">
    <source>
        <dbReference type="ARBA" id="ARBA00023306"/>
    </source>
</evidence>
<dbReference type="InterPro" id="IPR005234">
    <property type="entry name" value="ScpB_csome_segregation"/>
</dbReference>
<sequence>MRVLDEALIESLLYVRGEEGITLKQLNQFTTCTEEQLEQWMLELAKDDKRGIQLKKYGNRYKFVTKKQFSEQVEQLATDRTVSSLSQAALEVLAIIAYKQPITRVEVDDIRGVSSDGPLQRLIQRELVGEQGRLDQIGRPILYGTTDLFLEQFGLESLEKLPPLPTREDDREETDLFMSQFKEAFS</sequence>
<keyword evidence="7" id="KW-1185">Reference proteome</keyword>
<dbReference type="Gene3D" id="1.10.10.10">
    <property type="entry name" value="Winged helix-like DNA-binding domain superfamily/Winged helix DNA-binding domain"/>
    <property type="match status" value="2"/>
</dbReference>
<dbReference type="NCBIfam" id="TIGR00281">
    <property type="entry name" value="SMC-Scp complex subunit ScpB"/>
    <property type="match status" value="1"/>
</dbReference>
<dbReference type="InterPro" id="IPR036390">
    <property type="entry name" value="WH_DNA-bd_sf"/>
</dbReference>
<name>A0A8J7GAV3_9BACL</name>
<proteinExistence type="inferred from homology"/>
<keyword evidence="3 5" id="KW-0159">Chromosome partition</keyword>
<dbReference type="PANTHER" id="PTHR34298">
    <property type="entry name" value="SEGREGATION AND CONDENSATION PROTEIN B"/>
    <property type="match status" value="1"/>
</dbReference>
<organism evidence="6 7">
    <name type="scientific">Savagea serpentis</name>
    <dbReference type="NCBI Taxonomy" id="2785297"/>
    <lineage>
        <taxon>Bacteria</taxon>
        <taxon>Bacillati</taxon>
        <taxon>Bacillota</taxon>
        <taxon>Bacilli</taxon>
        <taxon>Bacillales</taxon>
        <taxon>Caryophanaceae</taxon>
        <taxon>Savagea</taxon>
    </lineage>
</organism>
<evidence type="ECO:0000256" key="2">
    <source>
        <dbReference type="ARBA" id="ARBA00022618"/>
    </source>
</evidence>
<accession>A0A8J7GAV3</accession>
<keyword evidence="4 5" id="KW-0131">Cell cycle</keyword>
<comment type="function">
    <text evidence="5">Participates in chromosomal partition during cell division. May act via the formation of a condensin-like complex containing Smc and ScpA that pull DNA away from mid-cell into both cell halves.</text>
</comment>
<dbReference type="PANTHER" id="PTHR34298:SF2">
    <property type="entry name" value="SEGREGATION AND CONDENSATION PROTEIN B"/>
    <property type="match status" value="1"/>
</dbReference>